<dbReference type="SUPFAM" id="SSF53098">
    <property type="entry name" value="Ribonuclease H-like"/>
    <property type="match status" value="1"/>
</dbReference>
<dbReference type="AlphaFoldDB" id="A0A438G991"/>
<dbReference type="InterPro" id="IPR036397">
    <property type="entry name" value="RNaseH_sf"/>
</dbReference>
<organism evidence="1 2">
    <name type="scientific">Vitis vinifera</name>
    <name type="common">Grape</name>
    <dbReference type="NCBI Taxonomy" id="29760"/>
    <lineage>
        <taxon>Eukaryota</taxon>
        <taxon>Viridiplantae</taxon>
        <taxon>Streptophyta</taxon>
        <taxon>Embryophyta</taxon>
        <taxon>Tracheophyta</taxon>
        <taxon>Spermatophyta</taxon>
        <taxon>Magnoliopsida</taxon>
        <taxon>eudicotyledons</taxon>
        <taxon>Gunneridae</taxon>
        <taxon>Pentapetalae</taxon>
        <taxon>rosids</taxon>
        <taxon>Vitales</taxon>
        <taxon>Vitaceae</taxon>
        <taxon>Viteae</taxon>
        <taxon>Vitis</taxon>
    </lineage>
</organism>
<evidence type="ECO:0000313" key="1">
    <source>
        <dbReference type="EMBL" id="RVW68785.1"/>
    </source>
</evidence>
<comment type="caution">
    <text evidence="1">The sequence shown here is derived from an EMBL/GenBank/DDBJ whole genome shotgun (WGS) entry which is preliminary data.</text>
</comment>
<dbReference type="Gene3D" id="1.10.340.70">
    <property type="match status" value="1"/>
</dbReference>
<dbReference type="InterPro" id="IPR043128">
    <property type="entry name" value="Rev_trsase/Diguanyl_cyclase"/>
</dbReference>
<evidence type="ECO:0000313" key="2">
    <source>
        <dbReference type="Proteomes" id="UP000288805"/>
    </source>
</evidence>
<gene>
    <name evidence="1" type="ORF">CK203_060967</name>
</gene>
<dbReference type="InterPro" id="IPR043502">
    <property type="entry name" value="DNA/RNA_pol_sf"/>
</dbReference>
<protein>
    <submittedName>
        <fullName evidence="1">Uncharacterized protein</fullName>
    </submittedName>
</protein>
<dbReference type="SUPFAM" id="SSF56672">
    <property type="entry name" value="DNA/RNA polymerases"/>
    <property type="match status" value="1"/>
</dbReference>
<name>A0A438G991_VITVI</name>
<dbReference type="InterPro" id="IPR012337">
    <property type="entry name" value="RNaseH-like_sf"/>
</dbReference>
<dbReference type="Gene3D" id="3.30.70.270">
    <property type="match status" value="2"/>
</dbReference>
<accession>A0A438G991</accession>
<reference evidence="1 2" key="1">
    <citation type="journal article" date="2018" name="PLoS Genet.">
        <title>Population sequencing reveals clonal diversity and ancestral inbreeding in the grapevine cultivar Chardonnay.</title>
        <authorList>
            <person name="Roach M.J."/>
            <person name="Johnson D.L."/>
            <person name="Bohlmann J."/>
            <person name="van Vuuren H.J."/>
            <person name="Jones S.J."/>
            <person name="Pretorius I.S."/>
            <person name="Schmidt S.A."/>
            <person name="Borneman A.R."/>
        </authorList>
    </citation>
    <scope>NUCLEOTIDE SEQUENCE [LARGE SCALE GENOMIC DNA]</scope>
    <source>
        <strain evidence="2">cv. Chardonnay</strain>
        <tissue evidence="1">Leaf</tissue>
    </source>
</reference>
<dbReference type="Gene3D" id="3.10.10.10">
    <property type="entry name" value="HIV Type 1 Reverse Transcriptase, subunit A, domain 1"/>
    <property type="match status" value="1"/>
</dbReference>
<dbReference type="Proteomes" id="UP000288805">
    <property type="component" value="Unassembled WGS sequence"/>
</dbReference>
<dbReference type="PANTHER" id="PTHR48475">
    <property type="entry name" value="RIBONUCLEASE H"/>
    <property type="match status" value="1"/>
</dbReference>
<proteinExistence type="predicted"/>
<dbReference type="PANTHER" id="PTHR48475:SF1">
    <property type="entry name" value="RNASE H TYPE-1 DOMAIN-CONTAINING PROTEIN"/>
    <property type="match status" value="1"/>
</dbReference>
<dbReference type="GO" id="GO:0003676">
    <property type="term" value="F:nucleic acid binding"/>
    <property type="evidence" value="ECO:0007669"/>
    <property type="project" value="InterPro"/>
</dbReference>
<dbReference type="Gene3D" id="3.30.420.10">
    <property type="entry name" value="Ribonuclease H-like superfamily/Ribonuclease H"/>
    <property type="match status" value="1"/>
</dbReference>
<dbReference type="EMBL" id="QGNW01000519">
    <property type="protein sequence ID" value="RVW68785.1"/>
    <property type="molecule type" value="Genomic_DNA"/>
</dbReference>
<sequence>MPPQFRLDLHCAYHQGPGHDIDRCSALRHAIQDLINQDVGHGDMFAPFILWPEDVNVQVMTHSGRIAQAAPPVTRPFRGTDSREEAGAIPSSLHQKVKFIHDEQVITVQSTRDMISSSELVLQISHRDDDLFSRDSHLMSLANYFVRGLEIQPHVEEIASMTITPPSLDRASLFSLCFLDETNDYGVVIEPADMIDGVVPHDEYRDEMDMLSIVKEEIQKQLSVGFISMVEYLEWLANVVPVPKKDGNVRVCVDFRDLNKVSPKDDFPLSNIDLLVNSTAGHLMLSFMDGFSGVDHLAALERFFERIWKFRLRVNPKKCTFEVTSKKLLGHMVLPPMSGHLLLLYLSVSDMALECMLAQLDDLENERAIYYLSKRMLEPTLASRLMRWLVFLTEFDIKYVSQKSIKGSIIADHLAYLPTIKSRPIDDDFPDEEFVTMTRLSGWCMYFDGTSNHLGYGIGSGDWKTRDAKLKPYHAYLDLLIEKIEELKYIHLLRVQNQFGPAYGHLIDETKVQDDLPWFDDIHQFLISNTYPKATIAKDRRELRQLATRFVICGETLCKRSIDGMLLLCLDRASADRVMREVHARVCGPHMGGHMLACKIMRTGYFWLTMQTDYCQFVQRFPKCQMHRDLIYIPPLELHALTSSWPFLIWGIDIIGKISPKSSNGHEFILVAIDYFTKGAHFIAEVETLLQKYGIQHHRSSASRSQTNGAVVLPVEIEMGSLKVALEQPRPLQKEDLVLRICRVLIGDPRGSLDLGVNLMLFES</sequence>